<dbReference type="Proteomes" id="UP000886523">
    <property type="component" value="Unassembled WGS sequence"/>
</dbReference>
<name>A0A9P6AZ66_9AGAM</name>
<accession>A0A9P6AZ66</accession>
<sequence>MGCFTYPCICRPRRIVSLSSPATLTASHEIYASNIRPSTIANDSNRTKSSYNYSTTTSHCTDHATDTHLTVSPCFRLFFLRAAHMRLLCTFDLCASSFHNPRPPIFRVEALIMGTSLVIYFGFFVHPSHPSLIASSFLVFVTVLHCHDH</sequence>
<gene>
    <name evidence="1" type="ORF">BS47DRAFT_858174</name>
</gene>
<keyword evidence="2" id="KW-1185">Reference proteome</keyword>
<dbReference type="EMBL" id="MU128959">
    <property type="protein sequence ID" value="KAF9514550.1"/>
    <property type="molecule type" value="Genomic_DNA"/>
</dbReference>
<organism evidence="1 2">
    <name type="scientific">Hydnum rufescens UP504</name>
    <dbReference type="NCBI Taxonomy" id="1448309"/>
    <lineage>
        <taxon>Eukaryota</taxon>
        <taxon>Fungi</taxon>
        <taxon>Dikarya</taxon>
        <taxon>Basidiomycota</taxon>
        <taxon>Agaricomycotina</taxon>
        <taxon>Agaricomycetes</taxon>
        <taxon>Cantharellales</taxon>
        <taxon>Hydnaceae</taxon>
        <taxon>Hydnum</taxon>
    </lineage>
</organism>
<reference evidence="1" key="1">
    <citation type="journal article" date="2020" name="Nat. Commun.">
        <title>Large-scale genome sequencing of mycorrhizal fungi provides insights into the early evolution of symbiotic traits.</title>
        <authorList>
            <person name="Miyauchi S."/>
            <person name="Kiss E."/>
            <person name="Kuo A."/>
            <person name="Drula E."/>
            <person name="Kohler A."/>
            <person name="Sanchez-Garcia M."/>
            <person name="Morin E."/>
            <person name="Andreopoulos B."/>
            <person name="Barry K.W."/>
            <person name="Bonito G."/>
            <person name="Buee M."/>
            <person name="Carver A."/>
            <person name="Chen C."/>
            <person name="Cichocki N."/>
            <person name="Clum A."/>
            <person name="Culley D."/>
            <person name="Crous P.W."/>
            <person name="Fauchery L."/>
            <person name="Girlanda M."/>
            <person name="Hayes R.D."/>
            <person name="Keri Z."/>
            <person name="LaButti K."/>
            <person name="Lipzen A."/>
            <person name="Lombard V."/>
            <person name="Magnuson J."/>
            <person name="Maillard F."/>
            <person name="Murat C."/>
            <person name="Nolan M."/>
            <person name="Ohm R.A."/>
            <person name="Pangilinan J."/>
            <person name="Pereira M.F."/>
            <person name="Perotto S."/>
            <person name="Peter M."/>
            <person name="Pfister S."/>
            <person name="Riley R."/>
            <person name="Sitrit Y."/>
            <person name="Stielow J.B."/>
            <person name="Szollosi G."/>
            <person name="Zifcakova L."/>
            <person name="Stursova M."/>
            <person name="Spatafora J.W."/>
            <person name="Tedersoo L."/>
            <person name="Vaario L.M."/>
            <person name="Yamada A."/>
            <person name="Yan M."/>
            <person name="Wang P."/>
            <person name="Xu J."/>
            <person name="Bruns T."/>
            <person name="Baldrian P."/>
            <person name="Vilgalys R."/>
            <person name="Dunand C."/>
            <person name="Henrissat B."/>
            <person name="Grigoriev I.V."/>
            <person name="Hibbett D."/>
            <person name="Nagy L.G."/>
            <person name="Martin F.M."/>
        </authorList>
    </citation>
    <scope>NUCLEOTIDE SEQUENCE</scope>
    <source>
        <strain evidence="1">UP504</strain>
    </source>
</reference>
<protein>
    <submittedName>
        <fullName evidence="1">Uncharacterized protein</fullName>
    </submittedName>
</protein>
<proteinExistence type="predicted"/>
<evidence type="ECO:0000313" key="2">
    <source>
        <dbReference type="Proteomes" id="UP000886523"/>
    </source>
</evidence>
<evidence type="ECO:0000313" key="1">
    <source>
        <dbReference type="EMBL" id="KAF9514550.1"/>
    </source>
</evidence>
<comment type="caution">
    <text evidence="1">The sequence shown here is derived from an EMBL/GenBank/DDBJ whole genome shotgun (WGS) entry which is preliminary data.</text>
</comment>
<dbReference type="AlphaFoldDB" id="A0A9P6AZ66"/>